<keyword evidence="4" id="KW-1185">Reference proteome</keyword>
<comment type="caution">
    <text evidence="3">The sequence shown here is derived from an EMBL/GenBank/DDBJ whole genome shotgun (WGS) entry which is preliminary data.</text>
</comment>
<evidence type="ECO:0000313" key="4">
    <source>
        <dbReference type="Proteomes" id="UP001610444"/>
    </source>
</evidence>
<gene>
    <name evidence="3" type="ORF">BJX68DRAFT_194734</name>
</gene>
<sequence>MIIKFVWARLLFTLESVRIRSCRPFVNSVVPQAPLATFLGVSSDKNRFTYFFASLHRMEVLVLSGQSVDLGFSRLEPWILLLPQCSHEEIEAELLFHGSFPIAVSNPQHRSDFQSRMSIQKKGQSASIIYPMETPSSAFTLVSDSLRTARDVLRDSVARPVWSCKLFPKVSFGTSEMRNNSSNKNETAIIRETNSEPVFWFKVTTDVQAPPEPIHPDTWDNRSLPEGFSKPWKTKLANSATAGVSSQPTAASRNFGKGGR</sequence>
<dbReference type="RefSeq" id="XP_070902845.1">
    <property type="nucleotide sequence ID" value="XM_071037454.1"/>
</dbReference>
<dbReference type="EMBL" id="JBFXLR010000007">
    <property type="protein sequence ID" value="KAL2856981.1"/>
    <property type="molecule type" value="Genomic_DNA"/>
</dbReference>
<accession>A0ABR4KXH9</accession>
<evidence type="ECO:0000313" key="3">
    <source>
        <dbReference type="EMBL" id="KAL2856981.1"/>
    </source>
</evidence>
<feature type="region of interest" description="Disordered" evidence="1">
    <location>
        <begin position="211"/>
        <end position="260"/>
    </location>
</feature>
<dbReference type="GeneID" id="98152618"/>
<evidence type="ECO:0000256" key="2">
    <source>
        <dbReference type="SAM" id="SignalP"/>
    </source>
</evidence>
<feature type="chain" id="PRO_5046540316" evidence="2">
    <location>
        <begin position="23"/>
        <end position="260"/>
    </location>
</feature>
<feature type="compositionally biased region" description="Polar residues" evidence="1">
    <location>
        <begin position="236"/>
        <end position="252"/>
    </location>
</feature>
<keyword evidence="2" id="KW-0732">Signal</keyword>
<protein>
    <submittedName>
        <fullName evidence="3">Uncharacterized protein</fullName>
    </submittedName>
</protein>
<evidence type="ECO:0000256" key="1">
    <source>
        <dbReference type="SAM" id="MobiDB-lite"/>
    </source>
</evidence>
<reference evidence="3 4" key="1">
    <citation type="submission" date="2024-07" db="EMBL/GenBank/DDBJ databases">
        <title>Section-level genome sequencing and comparative genomics of Aspergillus sections Usti and Cavernicolus.</title>
        <authorList>
            <consortium name="Lawrence Berkeley National Laboratory"/>
            <person name="Nybo J.L."/>
            <person name="Vesth T.C."/>
            <person name="Theobald S."/>
            <person name="Frisvad J.C."/>
            <person name="Larsen T.O."/>
            <person name="Kjaerboelling I."/>
            <person name="Rothschild-Mancinelli K."/>
            <person name="Lyhne E.K."/>
            <person name="Kogle M.E."/>
            <person name="Barry K."/>
            <person name="Clum A."/>
            <person name="Na H."/>
            <person name="Ledsgaard L."/>
            <person name="Lin J."/>
            <person name="Lipzen A."/>
            <person name="Kuo A."/>
            <person name="Riley R."/>
            <person name="Mondo S."/>
            <person name="LaButti K."/>
            <person name="Haridas S."/>
            <person name="Pangalinan J."/>
            <person name="Salamov A.A."/>
            <person name="Simmons B.A."/>
            <person name="Magnuson J.K."/>
            <person name="Chen J."/>
            <person name="Drula E."/>
            <person name="Henrissat B."/>
            <person name="Wiebenga A."/>
            <person name="Lubbers R.J."/>
            <person name="Gomes A.C."/>
            <person name="Macurrencykelacurrency M.R."/>
            <person name="Stajich J."/>
            <person name="Grigoriev I.V."/>
            <person name="Mortensen U.H."/>
            <person name="De vries R.P."/>
            <person name="Baker S.E."/>
            <person name="Andersen M.R."/>
        </authorList>
    </citation>
    <scope>NUCLEOTIDE SEQUENCE [LARGE SCALE GENOMIC DNA]</scope>
    <source>
        <strain evidence="3 4">CBS 756.74</strain>
    </source>
</reference>
<feature type="signal peptide" evidence="2">
    <location>
        <begin position="1"/>
        <end position="22"/>
    </location>
</feature>
<organism evidence="3 4">
    <name type="scientific">Aspergillus pseudodeflectus</name>
    <dbReference type="NCBI Taxonomy" id="176178"/>
    <lineage>
        <taxon>Eukaryota</taxon>
        <taxon>Fungi</taxon>
        <taxon>Dikarya</taxon>
        <taxon>Ascomycota</taxon>
        <taxon>Pezizomycotina</taxon>
        <taxon>Eurotiomycetes</taxon>
        <taxon>Eurotiomycetidae</taxon>
        <taxon>Eurotiales</taxon>
        <taxon>Aspergillaceae</taxon>
        <taxon>Aspergillus</taxon>
        <taxon>Aspergillus subgen. Nidulantes</taxon>
    </lineage>
</organism>
<name>A0ABR4KXH9_9EURO</name>
<proteinExistence type="predicted"/>
<dbReference type="Proteomes" id="UP001610444">
    <property type="component" value="Unassembled WGS sequence"/>
</dbReference>